<gene>
    <name evidence="3" type="ORF">BAR1_00410</name>
</gene>
<dbReference type="Gene3D" id="2.40.420.20">
    <property type="match status" value="1"/>
</dbReference>
<reference evidence="3 4" key="1">
    <citation type="submission" date="2018-09" db="EMBL/GenBank/DDBJ databases">
        <title>Profundibacter amoris BAR1 gen. nov., sp. nov., a new member of the Roseobacter clade isolated at Lokis Castle Vent Field on the Arctic Mid-Oceanic Ridge.</title>
        <authorList>
            <person name="Le Moine Bauer S."/>
            <person name="Sjoeberg A.G."/>
            <person name="L'Haridon S."/>
            <person name="Stokke R."/>
            <person name="Roalkvam I."/>
            <person name="Steen I.H."/>
            <person name="Dahle H."/>
        </authorList>
    </citation>
    <scope>NUCLEOTIDE SEQUENCE [LARGE SCALE GENOMIC DNA]</scope>
    <source>
        <strain evidence="3 4">BAR1</strain>
    </source>
</reference>
<protein>
    <recommendedName>
        <fullName evidence="2">Multidrug resistance protein MdtA-like C-terminal permuted SH3 domain-containing protein</fullName>
    </recommendedName>
</protein>
<organism evidence="3 4">
    <name type="scientific">Profundibacter amoris</name>
    <dbReference type="NCBI Taxonomy" id="2171755"/>
    <lineage>
        <taxon>Bacteria</taxon>
        <taxon>Pseudomonadati</taxon>
        <taxon>Pseudomonadota</taxon>
        <taxon>Alphaproteobacteria</taxon>
        <taxon>Rhodobacterales</taxon>
        <taxon>Paracoccaceae</taxon>
        <taxon>Profundibacter</taxon>
    </lineage>
</organism>
<dbReference type="Gene3D" id="1.10.287.470">
    <property type="entry name" value="Helix hairpin bin"/>
    <property type="match status" value="1"/>
</dbReference>
<accession>A0A347UCF0</accession>
<keyword evidence="1" id="KW-1133">Transmembrane helix</keyword>
<keyword evidence="1" id="KW-0812">Transmembrane</keyword>
<dbReference type="Gene3D" id="2.40.30.170">
    <property type="match status" value="1"/>
</dbReference>
<dbReference type="PANTHER" id="PTHR30469">
    <property type="entry name" value="MULTIDRUG RESISTANCE PROTEIN MDTA"/>
    <property type="match status" value="1"/>
</dbReference>
<dbReference type="Gene3D" id="2.40.50.100">
    <property type="match status" value="1"/>
</dbReference>
<dbReference type="PANTHER" id="PTHR30469:SF15">
    <property type="entry name" value="HLYD FAMILY OF SECRETION PROTEINS"/>
    <property type="match status" value="1"/>
</dbReference>
<dbReference type="InterPro" id="IPR058627">
    <property type="entry name" value="MdtA-like_C"/>
</dbReference>
<evidence type="ECO:0000256" key="1">
    <source>
        <dbReference type="SAM" id="Phobius"/>
    </source>
</evidence>
<dbReference type="GO" id="GO:0015562">
    <property type="term" value="F:efflux transmembrane transporter activity"/>
    <property type="evidence" value="ECO:0007669"/>
    <property type="project" value="TreeGrafter"/>
</dbReference>
<dbReference type="SUPFAM" id="SSF111369">
    <property type="entry name" value="HlyD-like secretion proteins"/>
    <property type="match status" value="1"/>
</dbReference>
<keyword evidence="4" id="KW-1185">Reference proteome</keyword>
<dbReference type="EMBL" id="CP032125">
    <property type="protein sequence ID" value="AXX96528.1"/>
    <property type="molecule type" value="Genomic_DNA"/>
</dbReference>
<dbReference type="Proteomes" id="UP000261704">
    <property type="component" value="Chromosome"/>
</dbReference>
<dbReference type="OrthoDB" id="7811737at2"/>
<feature type="domain" description="Multidrug resistance protein MdtA-like C-terminal permuted SH3" evidence="2">
    <location>
        <begin position="356"/>
        <end position="402"/>
    </location>
</feature>
<dbReference type="RefSeq" id="WP_118941186.1">
    <property type="nucleotide sequence ID" value="NZ_CP032125.1"/>
</dbReference>
<proteinExistence type="predicted"/>
<keyword evidence="1" id="KW-0472">Membrane</keyword>
<evidence type="ECO:0000313" key="4">
    <source>
        <dbReference type="Proteomes" id="UP000261704"/>
    </source>
</evidence>
<name>A0A347UCF0_9RHOB</name>
<evidence type="ECO:0000313" key="3">
    <source>
        <dbReference type="EMBL" id="AXX96528.1"/>
    </source>
</evidence>
<dbReference type="AlphaFoldDB" id="A0A347UCF0"/>
<sequence>MKRLMKYLVRFLSVTIPLGLGVLSIILFAGMKSLPSAKETSPRVTQVRVITLAPIPVVPRVFGYGSVSPTKEWRAVARVEGEILWASDNLENGLLAKAGEELVKIDPSGIELTLAQIDAQISAIDARDETVRINLETAEAELEISRADLARQRDLAARGTVPQTAVDQAVRQELASRTNINSLKNQLILNEAERKVLVAQRNIAVRDLGFTIIKAPFAMRIGEVSAQTGQFVNRGQVLFAAEGIEAVEIAAQFPIGRMSALMRGSQQTGTDGPTGLEAIVRLQSPVRTIKWAARVDRVGDLIDPRTQSINVVVVVDQPMQQARAGQKPPLRRNMFVEVELRAAERPALAVPANVIHGETVFVVNSDNKLEKRKLKIAYTIDGVAVIADGLSKGDRLVVSDLDIAMPGKTVKPVEDKTLKAQLAAEALGQETGK</sequence>
<dbReference type="Pfam" id="PF25967">
    <property type="entry name" value="RND-MFP_C"/>
    <property type="match status" value="1"/>
</dbReference>
<feature type="transmembrane region" description="Helical" evidence="1">
    <location>
        <begin position="7"/>
        <end position="31"/>
    </location>
</feature>
<evidence type="ECO:0000259" key="2">
    <source>
        <dbReference type="Pfam" id="PF25967"/>
    </source>
</evidence>
<dbReference type="GO" id="GO:1990281">
    <property type="term" value="C:efflux pump complex"/>
    <property type="evidence" value="ECO:0007669"/>
    <property type="project" value="TreeGrafter"/>
</dbReference>
<dbReference type="KEGG" id="pamo:BAR1_00410"/>